<accession>A0AAT9LGE8</accession>
<reference evidence="1" key="2">
    <citation type="journal article" date="2023" name="Biology">
        <title>Prokaryotic Life Associated with Coal-Fire Gas Vents Revealed by Metagenomics.</title>
        <authorList>
            <person name="Kadnikov V.V."/>
            <person name="Mardanov A.V."/>
            <person name="Beletsky A.V."/>
            <person name="Karnachuk O.V."/>
            <person name="Ravin N.V."/>
        </authorList>
    </citation>
    <scope>NUCLEOTIDE SEQUENCE</scope>
    <source>
        <strain evidence="1">Bu02</strain>
    </source>
</reference>
<organism evidence="1">
    <name type="scientific">Candidatus Fermentithermobacillus carboniphilus</name>
    <dbReference type="NCBI Taxonomy" id="3085328"/>
    <lineage>
        <taxon>Bacteria</taxon>
        <taxon>Bacillati</taxon>
        <taxon>Bacillota</taxon>
        <taxon>Candidatus Fermentithermobacillia</taxon>
        <taxon>Candidatus Fermentithermobacillales</taxon>
        <taxon>Candidatus Fermentithermobacillaceae</taxon>
        <taxon>Candidatus Fermentithermobacillus</taxon>
    </lineage>
</organism>
<dbReference type="KEGG" id="fcz:IMF26_02220"/>
<protein>
    <recommendedName>
        <fullName evidence="2">CobQ/CobB/MinD/ParA nucleotide binding domain-containing protein</fullName>
    </recommendedName>
</protein>
<reference evidence="1" key="1">
    <citation type="submission" date="2020-10" db="EMBL/GenBank/DDBJ databases">
        <authorList>
            <person name="Kadnikov V."/>
            <person name="Beletsky A.V."/>
            <person name="Mardanov A.V."/>
            <person name="Karnachuk O.V."/>
            <person name="Ravin N.V."/>
        </authorList>
    </citation>
    <scope>NUCLEOTIDE SEQUENCE</scope>
    <source>
        <strain evidence="1">Bu02</strain>
    </source>
</reference>
<dbReference type="InterPro" id="IPR027417">
    <property type="entry name" value="P-loop_NTPase"/>
</dbReference>
<dbReference type="EMBL" id="CP062796">
    <property type="protein sequence ID" value="QUL98910.1"/>
    <property type="molecule type" value="Genomic_DNA"/>
</dbReference>
<dbReference type="AlphaFoldDB" id="A0AAT9LGE8"/>
<evidence type="ECO:0000313" key="1">
    <source>
        <dbReference type="EMBL" id="QUL98910.1"/>
    </source>
</evidence>
<sequence length="231" mass="25432">MPRVTVFYGLYGSGKSEVAINYAMALLGRGCGVTVVDLDVVTPYFRVRDASESLRKKGIRVLAPADKMQYADLPVLPETVRRVMKTGEGQVVVDVGGDPTGAKVLGGLRDAVPDGSEVFFVVNFRRPFSRTPEEARRSLELVSQSAGIQPTGIVANTHLGYLTEVSHVKDGFRLALELGRKTGLPVRMCAVPSWLRESEAEIFAFTGETPVLWIQRFLLPPWEPPWEDAAW</sequence>
<dbReference type="SUPFAM" id="SSF52540">
    <property type="entry name" value="P-loop containing nucleoside triphosphate hydrolases"/>
    <property type="match status" value="1"/>
</dbReference>
<gene>
    <name evidence="1" type="ORF">IMF26_02220</name>
</gene>
<evidence type="ECO:0008006" key="2">
    <source>
        <dbReference type="Google" id="ProtNLM"/>
    </source>
</evidence>
<name>A0AAT9LGE8_9FIRM</name>
<proteinExistence type="predicted"/>